<dbReference type="EMBL" id="BOMY01000010">
    <property type="protein sequence ID" value="GIF18844.1"/>
    <property type="molecule type" value="Genomic_DNA"/>
</dbReference>
<feature type="chain" id="PRO_5038810766" description="Secreted protein" evidence="1">
    <location>
        <begin position="30"/>
        <end position="65"/>
    </location>
</feature>
<dbReference type="AlphaFoldDB" id="A0A919TR50"/>
<feature type="signal peptide" evidence="1">
    <location>
        <begin position="1"/>
        <end position="29"/>
    </location>
</feature>
<sequence length="65" mass="6668">MRRTRPAVVLLLAAAPVAAFLALSVPVHVAGAERGPVPRLVPPGDDCLITVESPGVRKAPDCASD</sequence>
<gene>
    <name evidence="2" type="ORF">Ate02nite_15740</name>
</gene>
<evidence type="ECO:0000313" key="3">
    <source>
        <dbReference type="Proteomes" id="UP000623608"/>
    </source>
</evidence>
<accession>A0A919TR50</accession>
<protein>
    <recommendedName>
        <fullName evidence="4">Secreted protein</fullName>
    </recommendedName>
</protein>
<proteinExistence type="predicted"/>
<name>A0A919TR50_9ACTN</name>
<organism evidence="2 3">
    <name type="scientific">Paractinoplanes tereljensis</name>
    <dbReference type="NCBI Taxonomy" id="571912"/>
    <lineage>
        <taxon>Bacteria</taxon>
        <taxon>Bacillati</taxon>
        <taxon>Actinomycetota</taxon>
        <taxon>Actinomycetes</taxon>
        <taxon>Micromonosporales</taxon>
        <taxon>Micromonosporaceae</taxon>
        <taxon>Paractinoplanes</taxon>
    </lineage>
</organism>
<dbReference type="Proteomes" id="UP000623608">
    <property type="component" value="Unassembled WGS sequence"/>
</dbReference>
<keyword evidence="3" id="KW-1185">Reference proteome</keyword>
<evidence type="ECO:0000313" key="2">
    <source>
        <dbReference type="EMBL" id="GIF18844.1"/>
    </source>
</evidence>
<keyword evidence="1" id="KW-0732">Signal</keyword>
<reference evidence="2" key="1">
    <citation type="submission" date="2021-01" db="EMBL/GenBank/DDBJ databases">
        <title>Whole genome shotgun sequence of Actinoplanes tereljensis NBRC 105297.</title>
        <authorList>
            <person name="Komaki H."/>
            <person name="Tamura T."/>
        </authorList>
    </citation>
    <scope>NUCLEOTIDE SEQUENCE</scope>
    <source>
        <strain evidence="2">NBRC 105297</strain>
    </source>
</reference>
<evidence type="ECO:0008006" key="4">
    <source>
        <dbReference type="Google" id="ProtNLM"/>
    </source>
</evidence>
<evidence type="ECO:0000256" key="1">
    <source>
        <dbReference type="SAM" id="SignalP"/>
    </source>
</evidence>
<comment type="caution">
    <text evidence="2">The sequence shown here is derived from an EMBL/GenBank/DDBJ whole genome shotgun (WGS) entry which is preliminary data.</text>
</comment>